<evidence type="ECO:0000313" key="3">
    <source>
        <dbReference type="EMBL" id="QDU30024.1"/>
    </source>
</evidence>
<dbReference type="InterPro" id="IPR038765">
    <property type="entry name" value="Papain-like_cys_pep_sf"/>
</dbReference>
<dbReference type="PANTHER" id="PTHR33490">
    <property type="entry name" value="BLR5614 PROTEIN-RELATED"/>
    <property type="match status" value="1"/>
</dbReference>
<dbReference type="OrthoDB" id="9804872at2"/>
<dbReference type="SUPFAM" id="SSF54001">
    <property type="entry name" value="Cysteine proteinases"/>
    <property type="match status" value="1"/>
</dbReference>
<dbReference type="PANTHER" id="PTHR33490:SF1">
    <property type="entry name" value="SLL1233 PROTEIN"/>
    <property type="match status" value="1"/>
</dbReference>
<dbReference type="Pfam" id="PF01841">
    <property type="entry name" value="Transglut_core"/>
    <property type="match status" value="1"/>
</dbReference>
<reference evidence="3 4" key="1">
    <citation type="submission" date="2019-02" db="EMBL/GenBank/DDBJ databases">
        <title>Deep-cultivation of Planctomycetes and their phenomic and genomic characterization uncovers novel biology.</title>
        <authorList>
            <person name="Wiegand S."/>
            <person name="Jogler M."/>
            <person name="Boedeker C."/>
            <person name="Pinto D."/>
            <person name="Vollmers J."/>
            <person name="Rivas-Marin E."/>
            <person name="Kohn T."/>
            <person name="Peeters S.H."/>
            <person name="Heuer A."/>
            <person name="Rast P."/>
            <person name="Oberbeckmann S."/>
            <person name="Bunk B."/>
            <person name="Jeske O."/>
            <person name="Meyerdierks A."/>
            <person name="Storesund J.E."/>
            <person name="Kallscheuer N."/>
            <person name="Luecker S."/>
            <person name="Lage O.M."/>
            <person name="Pohl T."/>
            <person name="Merkel B.J."/>
            <person name="Hornburger P."/>
            <person name="Mueller R.-W."/>
            <person name="Bruemmer F."/>
            <person name="Labrenz M."/>
            <person name="Spormann A.M."/>
            <person name="Op den Camp H."/>
            <person name="Overmann J."/>
            <person name="Amann R."/>
            <person name="Jetten M.S.M."/>
            <person name="Mascher T."/>
            <person name="Medema M.H."/>
            <person name="Devos D.P."/>
            <person name="Kaster A.-K."/>
            <person name="Ovreas L."/>
            <person name="Rohde M."/>
            <person name="Galperin M.Y."/>
            <person name="Jogler C."/>
        </authorList>
    </citation>
    <scope>NUCLEOTIDE SEQUENCE [LARGE SCALE GENOMIC DNA]</scope>
    <source>
        <strain evidence="3 4">ETA_A8</strain>
    </source>
</reference>
<evidence type="ECO:0000256" key="1">
    <source>
        <dbReference type="SAM" id="MobiDB-lite"/>
    </source>
</evidence>
<dbReference type="Gene3D" id="3.10.620.30">
    <property type="match status" value="1"/>
</dbReference>
<gene>
    <name evidence="3" type="ORF">ETAA8_51420</name>
</gene>
<dbReference type="Pfam" id="PF09899">
    <property type="entry name" value="DUF2126"/>
    <property type="match status" value="1"/>
</dbReference>
<dbReference type="KEGG" id="aagg:ETAA8_51420"/>
<proteinExistence type="predicted"/>
<dbReference type="Proteomes" id="UP000315017">
    <property type="component" value="Chromosome"/>
</dbReference>
<name>A0A517YII1_9BACT</name>
<dbReference type="RefSeq" id="WP_145094801.1">
    <property type="nucleotide sequence ID" value="NZ_CP036274.1"/>
</dbReference>
<dbReference type="AlphaFoldDB" id="A0A517YII1"/>
<dbReference type="InterPro" id="IPR002931">
    <property type="entry name" value="Transglutaminase-like"/>
</dbReference>
<dbReference type="SMART" id="SM00460">
    <property type="entry name" value="TGc"/>
    <property type="match status" value="1"/>
</dbReference>
<evidence type="ECO:0000313" key="4">
    <source>
        <dbReference type="Proteomes" id="UP000315017"/>
    </source>
</evidence>
<dbReference type="InterPro" id="IPR018667">
    <property type="entry name" value="DUF2126"/>
</dbReference>
<feature type="region of interest" description="Disordered" evidence="1">
    <location>
        <begin position="1192"/>
        <end position="1228"/>
    </location>
</feature>
<organism evidence="3 4">
    <name type="scientific">Anatilimnocola aggregata</name>
    <dbReference type="NCBI Taxonomy" id="2528021"/>
    <lineage>
        <taxon>Bacteria</taxon>
        <taxon>Pseudomonadati</taxon>
        <taxon>Planctomycetota</taxon>
        <taxon>Planctomycetia</taxon>
        <taxon>Pirellulales</taxon>
        <taxon>Pirellulaceae</taxon>
        <taxon>Anatilimnocola</taxon>
    </lineage>
</organism>
<evidence type="ECO:0000259" key="2">
    <source>
        <dbReference type="SMART" id="SM00460"/>
    </source>
</evidence>
<accession>A0A517YII1</accession>
<sequence length="1228" mass="138233">MAIRVALHHRTVYRYDRPVTLMPHVVRLRPAPHCRTPILSYSLRVQPELQFLNWQQDPYSNYLARFVFPEPATEAVFEVDLVAEMTAINPFDFFIDTYAQKFPFTYEPILARELTPYFEIAAATPLLAELVEKMRRPEAVTVDYLVALNQAVQERVSYVIRMQPGIQTAEETLTLGSGSCRDSAWLLVNLMRHLGLAARFVSGYLIQLTADVKSLDGPSGPTADFTDLHAWTEVFIPGAGWVGLDPTSGLLAGEGHIPLACAADPISAAAITGSYTWTKLATDPADAKVKEDFEFEMTVTRVHEDPRVTKPYTDRQWNSIEALGAQIDDELRAADCRLTMGGEPTFVSIDQRDAPEWNTAALGPHKRERAGILFRKLRDHFAPQGMLHFGQGKWYPGESLPRWALSCFWRKDGQPLWRNPALVAEDGKSYSFTDRDAQRFAQVLSRRLGLDPGKEIPGYEDVWYYMWRERRLPTNVDPLANNLADAEERARIAKVFDHGLEKIIGYALPVQRIHTREGAYWISGSWFLRREHMFLIPGDSPMGFRLPLDSIPWVAPGDLFKPDEVDPSAKLPPLPAANDGRYWSPDAGDLMARYDSANRPQTVWERNFGMEMPGYPGGAISTSRSHEQDFAAFNTPNAGDRRRETLVKFQTSSDTRPQPGQSASGIVRTALCIEPRDGTMYIFMPPLPILEDYLDLVSALEATAAELNMPVQMEGYGPPHDYRLDSLSVTPDPGVIEVNIHPTDNWEELAANTEVLYRLAHESRLSAEKFMLDGKHTGTGGGNHIVIGGPTPAESPILQRPDLLRSLVSYWHNHPSLSYLFSGLFLGPTSQAPRVDEARNDSLYELEIAFQEIRNQQGVKPWMVDRIFRHLLTDLTGNTHRAEFCIDKLYSPDSSAGRRGLLEMRAFEMPPHWQMSLVQQLLLRSLLARFWHEPYRARLVRWGTELHDRFALPHFIQQDLQDVLFELRHAGFPLQEAWFAPHFEFRFPTLGSISQRGLHLELRTGIEPWHVLGEEGSSNGTARYVDSSVERVQVKVSGLVDTRHVIACNGRRVPLHPTGVNGEFVAGVRYRAWQPPSCLHPTIGVHTPLVFDVIDTWLNRSIGGCTYHVAHPGGRNYETFPVNANEAEGRRHARFFAMGHSPGSGLVTPAEEHHAEMPLTLDLRTTPTMEQDLTAPENLQLPTRAMFGNGSLGAGYASGNGKEEHTRLAPSQPFRSRLTAAYEGERYD</sequence>
<dbReference type="Pfam" id="PF08379">
    <property type="entry name" value="Bact_transglu_N"/>
    <property type="match status" value="1"/>
</dbReference>
<protein>
    <submittedName>
        <fullName evidence="3">Transglutaminase-like superfamily protein</fullName>
    </submittedName>
</protein>
<keyword evidence="4" id="KW-1185">Reference proteome</keyword>
<feature type="domain" description="Transglutaminase-like" evidence="2">
    <location>
        <begin position="172"/>
        <end position="248"/>
    </location>
</feature>
<dbReference type="InterPro" id="IPR013589">
    <property type="entry name" value="Bac_transglu_N"/>
</dbReference>
<dbReference type="EMBL" id="CP036274">
    <property type="protein sequence ID" value="QDU30024.1"/>
    <property type="molecule type" value="Genomic_DNA"/>
</dbReference>